<dbReference type="Proteomes" id="UP000197361">
    <property type="component" value="Unassembled WGS sequence"/>
</dbReference>
<dbReference type="RefSeq" id="WP_088440980.1">
    <property type="nucleotide sequence ID" value="NZ_BMMC01000003.1"/>
</dbReference>
<dbReference type="OrthoDB" id="9806195at2"/>
<protein>
    <recommendedName>
        <fullName evidence="4">PepSY domain-containing protein</fullName>
    </recommendedName>
</protein>
<name>A0A246JX44_9SPHN</name>
<evidence type="ECO:0000313" key="3">
    <source>
        <dbReference type="Proteomes" id="UP000197361"/>
    </source>
</evidence>
<keyword evidence="1" id="KW-0472">Membrane</keyword>
<accession>A0A246JX44</accession>
<dbReference type="EMBL" id="NISK01000002">
    <property type="protein sequence ID" value="OWQ97122.1"/>
    <property type="molecule type" value="Genomic_DNA"/>
</dbReference>
<proteinExistence type="predicted"/>
<organism evidence="2 3">
    <name type="scientific">Sphingopyxis bauzanensis</name>
    <dbReference type="NCBI Taxonomy" id="651663"/>
    <lineage>
        <taxon>Bacteria</taxon>
        <taxon>Pseudomonadati</taxon>
        <taxon>Pseudomonadota</taxon>
        <taxon>Alphaproteobacteria</taxon>
        <taxon>Sphingomonadales</taxon>
        <taxon>Sphingomonadaceae</taxon>
        <taxon>Sphingopyxis</taxon>
    </lineage>
</organism>
<reference evidence="2 3" key="1">
    <citation type="journal article" date="2010" name="Int. J. Syst. Evol. Microbiol.">
        <title>Sphingopyxis bauzanensis sp. nov., a psychrophilic bacterium isolated from soil.</title>
        <authorList>
            <person name="Zhang D.C."/>
            <person name="Liu H.C."/>
            <person name="Xin Y.H."/>
            <person name="Zhou Y.G."/>
            <person name="Schinner F."/>
            <person name="Margesin R."/>
        </authorList>
    </citation>
    <scope>NUCLEOTIDE SEQUENCE [LARGE SCALE GENOMIC DNA]</scope>
    <source>
        <strain evidence="2 3">DSM 22271</strain>
    </source>
</reference>
<sequence>MKKIRLTPLFFRRIHKWVGLILGLQFLLWALSGSVMALLDKDQVGGHGGGMSHAHPLPPGDYFDLASLPRHEPVTDVVLRDLGTRPIYELRTTKGVRLVDATDGKTVLVDEAMAREIASMMNDAPIRKISVLTKPNLESRDHEGAMWRVDFADAENSSAYVSLDTARFLVMRGDTWRTWDFFWMLHNMDYLNRKSFNHPLIIFVAFGTLWLSGTGFYLLFKSFSRADFRWLRRRRKPAETRGAA</sequence>
<keyword evidence="1" id="KW-0812">Transmembrane</keyword>
<dbReference type="AlphaFoldDB" id="A0A246JX44"/>
<evidence type="ECO:0008006" key="4">
    <source>
        <dbReference type="Google" id="ProtNLM"/>
    </source>
</evidence>
<dbReference type="InterPro" id="IPR005625">
    <property type="entry name" value="PepSY-ass_TM"/>
</dbReference>
<dbReference type="Pfam" id="PF03929">
    <property type="entry name" value="PepSY_TM"/>
    <property type="match status" value="1"/>
</dbReference>
<evidence type="ECO:0000256" key="1">
    <source>
        <dbReference type="SAM" id="Phobius"/>
    </source>
</evidence>
<keyword evidence="1" id="KW-1133">Transmembrane helix</keyword>
<evidence type="ECO:0000313" key="2">
    <source>
        <dbReference type="EMBL" id="OWQ97122.1"/>
    </source>
</evidence>
<feature type="transmembrane region" description="Helical" evidence="1">
    <location>
        <begin position="200"/>
        <end position="220"/>
    </location>
</feature>
<gene>
    <name evidence="2" type="ORF">CDQ92_08595</name>
</gene>
<keyword evidence="3" id="KW-1185">Reference proteome</keyword>
<comment type="caution">
    <text evidence="2">The sequence shown here is derived from an EMBL/GenBank/DDBJ whole genome shotgun (WGS) entry which is preliminary data.</text>
</comment>